<proteinExistence type="predicted"/>
<protein>
    <submittedName>
        <fullName evidence="1">Uncharacterized protein</fullName>
    </submittedName>
</protein>
<organism evidence="1 2">
    <name type="scientific">Naegleria fowleri</name>
    <name type="common">Brain eating amoeba</name>
    <dbReference type="NCBI Taxonomy" id="5763"/>
    <lineage>
        <taxon>Eukaryota</taxon>
        <taxon>Discoba</taxon>
        <taxon>Heterolobosea</taxon>
        <taxon>Tetramitia</taxon>
        <taxon>Eutetramitia</taxon>
        <taxon>Vahlkampfiidae</taxon>
        <taxon>Naegleria</taxon>
    </lineage>
</organism>
<comment type="caution">
    <text evidence="1">The sequence shown here is derived from an EMBL/GenBank/DDBJ whole genome shotgun (WGS) entry which is preliminary data.</text>
</comment>
<dbReference type="VEuPathDB" id="AmoebaDB:NfTy_015630"/>
<dbReference type="GeneID" id="68118119"/>
<reference evidence="1 2" key="1">
    <citation type="journal article" date="2019" name="Sci. Rep.">
        <title>Nanopore sequencing improves the draft genome of the human pathogenic amoeba Naegleria fowleri.</title>
        <authorList>
            <person name="Liechti N."/>
            <person name="Schurch N."/>
            <person name="Bruggmann R."/>
            <person name="Wittwer M."/>
        </authorList>
    </citation>
    <scope>NUCLEOTIDE SEQUENCE [LARGE SCALE GENOMIC DNA]</scope>
    <source>
        <strain evidence="1 2">ATCC 30894</strain>
    </source>
</reference>
<dbReference type="Proteomes" id="UP000444721">
    <property type="component" value="Unassembled WGS sequence"/>
</dbReference>
<dbReference type="EMBL" id="VFQX01000007">
    <property type="protein sequence ID" value="KAF0982925.1"/>
    <property type="molecule type" value="Genomic_DNA"/>
</dbReference>
<sequence length="223" mass="26173">MLESAKITQDQELKFKCNRFSVEQFSILLMGDKILNADLKPIARKPGQQLFALDCATIANCNGVCQICHNLKSNLDEIINEKASIIEKVKNGELPKPKQVLQNPLLMYELLNIVLPHVSINDQEKNIFQLFRNANHAYELNWKKEEKSVDEQSTKKPKCDHFVPPQYARPNLPSYKPFQETFFMKFILNQLRNYNRDPHHHEYSEEKKRFWLVTKYFCVNNSS</sequence>
<keyword evidence="2" id="KW-1185">Reference proteome</keyword>
<gene>
    <name evidence="1" type="ORF">FDP41_010904</name>
</gene>
<name>A0A6A5CC50_NAEFO</name>
<dbReference type="VEuPathDB" id="AmoebaDB:FDP41_010904"/>
<accession>A0A6A5CC50</accession>
<dbReference type="RefSeq" id="XP_044567638.1">
    <property type="nucleotide sequence ID" value="XM_044701253.1"/>
</dbReference>
<evidence type="ECO:0000313" key="1">
    <source>
        <dbReference type="EMBL" id="KAF0982925.1"/>
    </source>
</evidence>
<dbReference type="AlphaFoldDB" id="A0A6A5CC50"/>
<dbReference type="VEuPathDB" id="AmoebaDB:NF0129760"/>
<evidence type="ECO:0000313" key="2">
    <source>
        <dbReference type="Proteomes" id="UP000444721"/>
    </source>
</evidence>